<feature type="binding site" evidence="9">
    <location>
        <position position="156"/>
    </location>
    <ligand>
        <name>Mn(2+)</name>
        <dbReference type="ChEBI" id="CHEBI:29035"/>
    </ligand>
</feature>
<dbReference type="Gene3D" id="3.100.10.20">
    <property type="entry name" value="CRISPR-associated endonuclease Cas1, N-terminal domain"/>
    <property type="match status" value="1"/>
</dbReference>
<dbReference type="GO" id="GO:0004519">
    <property type="term" value="F:endonuclease activity"/>
    <property type="evidence" value="ECO:0007669"/>
    <property type="project" value="UniProtKB-KW"/>
</dbReference>
<evidence type="ECO:0000256" key="2">
    <source>
        <dbReference type="ARBA" id="ARBA00022723"/>
    </source>
</evidence>
<evidence type="ECO:0000256" key="4">
    <source>
        <dbReference type="ARBA" id="ARBA00022801"/>
    </source>
</evidence>
<comment type="subunit">
    <text evidence="9">Homodimer, forms a heterotetramer with a Cas2 homodimer.</text>
</comment>
<comment type="caution">
    <text evidence="10">The sequence shown here is derived from an EMBL/GenBank/DDBJ whole genome shotgun (WGS) entry which is preliminary data.</text>
</comment>
<dbReference type="NCBIfam" id="TIGR03641">
    <property type="entry name" value="cas1_HMARI"/>
    <property type="match status" value="1"/>
</dbReference>
<evidence type="ECO:0000256" key="5">
    <source>
        <dbReference type="ARBA" id="ARBA00022842"/>
    </source>
</evidence>
<comment type="cofactor">
    <cofactor evidence="9">
        <name>Mg(2+)</name>
        <dbReference type="ChEBI" id="CHEBI:18420"/>
    </cofactor>
    <cofactor evidence="9">
        <name>Mn(2+)</name>
        <dbReference type="ChEBI" id="CHEBI:29035"/>
    </cofactor>
</comment>
<feature type="binding site" evidence="9">
    <location>
        <position position="236"/>
    </location>
    <ligand>
        <name>Mn(2+)</name>
        <dbReference type="ChEBI" id="CHEBI:29035"/>
    </ligand>
</feature>
<dbReference type="Gene3D" id="1.20.120.920">
    <property type="entry name" value="CRISPR-associated endonuclease Cas1, C-terminal domain"/>
    <property type="match status" value="1"/>
</dbReference>
<accession>A0ABV1AP81</accession>
<keyword evidence="5 9" id="KW-0460">Magnesium</keyword>
<keyword evidence="2 9" id="KW-0479">Metal-binding</keyword>
<reference evidence="10 11" key="1">
    <citation type="submission" date="2024-03" db="EMBL/GenBank/DDBJ databases">
        <title>Human intestinal bacterial collection.</title>
        <authorList>
            <person name="Pauvert C."/>
            <person name="Hitch T.C.A."/>
            <person name="Clavel T."/>
        </authorList>
    </citation>
    <scope>NUCLEOTIDE SEQUENCE [LARGE SCALE GENOMIC DNA]</scope>
    <source>
        <strain evidence="10 11">CLA-AA-H95</strain>
    </source>
</reference>
<dbReference type="InterPro" id="IPR042211">
    <property type="entry name" value="CRISPR-assoc_Cas1_N"/>
</dbReference>
<dbReference type="Proteomes" id="UP001446032">
    <property type="component" value="Unassembled WGS sequence"/>
</dbReference>
<evidence type="ECO:0000313" key="10">
    <source>
        <dbReference type="EMBL" id="MEQ2358724.1"/>
    </source>
</evidence>
<evidence type="ECO:0000256" key="8">
    <source>
        <dbReference type="ARBA" id="ARBA00023211"/>
    </source>
</evidence>
<keyword evidence="11" id="KW-1185">Reference proteome</keyword>
<comment type="function">
    <text evidence="9">CRISPR (clustered regularly interspaced short palindromic repeat), is an adaptive immune system that provides protection against mobile genetic elements (viruses, transposable elements and conjugative plasmids). CRISPR clusters contain spacers, sequences complementary to antecedent mobile elements, and target invading nucleic acids. CRISPR clusters are transcribed and processed into CRISPR RNA (crRNA). Acts as a dsDNA endonuclease. Involved in the integration of spacer DNA into the CRISPR cassette.</text>
</comment>
<evidence type="ECO:0000256" key="7">
    <source>
        <dbReference type="ARBA" id="ARBA00023125"/>
    </source>
</evidence>
<dbReference type="InterPro" id="IPR019858">
    <property type="entry name" value="CRISPR-assoc_Cas1_HMARI/TNEAP"/>
</dbReference>
<sequence length="332" mass="39657">MGSTRYIMSMGELTRKDNSLCFRKDGRNVYIPIENTREIYCLNEVSINTKLLDFLSQNHVMVHFFNYYGGYSGTFYPRDQYLSGRLVVKQAEKYSVDRMDIARKIVRGIGINIYEVLYHYYKHDKKEVKETLDWIRIVFFKQVMSAENVKELMAYEGEVWIRFYHDFQYFLPEDFVMNKRVKRPPDNPMNALVSFGNTLLYTKTIAAIYQTHLDQRISFLHEPSEGRFSLSLDLSEVFKPVIVFRTIFDLVNNRKLQVEKHFEKKVNYCMLNEEGRKIFIEAFEKRLESVFLHPKLKRKVSYRTALKLDCYKLIKNILERKEFVPFSLKEGM</sequence>
<dbReference type="EMBL" id="JBBMEI010000029">
    <property type="protein sequence ID" value="MEQ2358724.1"/>
    <property type="molecule type" value="Genomic_DNA"/>
</dbReference>
<keyword evidence="6 9" id="KW-0051">Antiviral defense</keyword>
<feature type="binding site" evidence="9">
    <location>
        <position position="221"/>
    </location>
    <ligand>
        <name>Mn(2+)</name>
        <dbReference type="ChEBI" id="CHEBI:29035"/>
    </ligand>
</feature>
<dbReference type="PANTHER" id="PTHR43219">
    <property type="entry name" value="CRISPR-ASSOCIATED ENDONUCLEASE CAS1"/>
    <property type="match status" value="1"/>
</dbReference>
<dbReference type="NCBIfam" id="TIGR00287">
    <property type="entry name" value="cas1"/>
    <property type="match status" value="1"/>
</dbReference>
<keyword evidence="4 9" id="KW-0378">Hydrolase</keyword>
<keyword evidence="3 9" id="KW-0255">Endonuclease</keyword>
<evidence type="ECO:0000256" key="6">
    <source>
        <dbReference type="ARBA" id="ARBA00023118"/>
    </source>
</evidence>
<dbReference type="HAMAP" id="MF_01470">
    <property type="entry name" value="Cas1"/>
    <property type="match status" value="1"/>
</dbReference>
<dbReference type="EC" id="3.1.-.-" evidence="9"/>
<evidence type="ECO:0000256" key="3">
    <source>
        <dbReference type="ARBA" id="ARBA00022759"/>
    </source>
</evidence>
<keyword evidence="8 9" id="KW-0464">Manganese</keyword>
<comment type="similarity">
    <text evidence="9">Belongs to the CRISPR-associated endonuclease Cas1 family.</text>
</comment>
<keyword evidence="1 9" id="KW-0540">Nuclease</keyword>
<organism evidence="10 11">
    <name type="scientific">Blautia intestinihominis</name>
    <dbReference type="NCBI Taxonomy" id="3133152"/>
    <lineage>
        <taxon>Bacteria</taxon>
        <taxon>Bacillati</taxon>
        <taxon>Bacillota</taxon>
        <taxon>Clostridia</taxon>
        <taxon>Lachnospirales</taxon>
        <taxon>Lachnospiraceae</taxon>
        <taxon>Blautia</taxon>
    </lineage>
</organism>
<dbReference type="InterPro" id="IPR002729">
    <property type="entry name" value="CRISPR-assoc_Cas1"/>
</dbReference>
<dbReference type="InterPro" id="IPR042206">
    <property type="entry name" value="CRISPR-assoc_Cas1_C"/>
</dbReference>
<evidence type="ECO:0000313" key="11">
    <source>
        <dbReference type="Proteomes" id="UP001446032"/>
    </source>
</evidence>
<dbReference type="PANTHER" id="PTHR43219:SF1">
    <property type="entry name" value="CRISPR-ASSOCIATED ENDONUCLEASE CAS1"/>
    <property type="match status" value="1"/>
</dbReference>
<proteinExistence type="inferred from homology"/>
<gene>
    <name evidence="10" type="primary">cas1b</name>
    <name evidence="9" type="synonym">cas1</name>
    <name evidence="10" type="ORF">WMO75_10325</name>
</gene>
<dbReference type="RefSeq" id="WP_303223738.1">
    <property type="nucleotide sequence ID" value="NZ_JBBMEI010000029.1"/>
</dbReference>
<evidence type="ECO:0000256" key="9">
    <source>
        <dbReference type="HAMAP-Rule" id="MF_01470"/>
    </source>
</evidence>
<protein>
    <recommendedName>
        <fullName evidence="9">CRISPR-associated endonuclease Cas1</fullName>
        <ecNumber evidence="9">3.1.-.-</ecNumber>
    </recommendedName>
</protein>
<evidence type="ECO:0000256" key="1">
    <source>
        <dbReference type="ARBA" id="ARBA00022722"/>
    </source>
</evidence>
<keyword evidence="7 9" id="KW-0238">DNA-binding</keyword>
<dbReference type="CDD" id="cd09722">
    <property type="entry name" value="Cas1_I-B"/>
    <property type="match status" value="1"/>
</dbReference>
<name>A0ABV1AP81_9FIRM</name>
<dbReference type="Pfam" id="PF01867">
    <property type="entry name" value="Cas_Cas1"/>
    <property type="match status" value="1"/>
</dbReference>